<feature type="compositionally biased region" description="Polar residues" evidence="8">
    <location>
        <begin position="229"/>
        <end position="238"/>
    </location>
</feature>
<evidence type="ECO:0000256" key="7">
    <source>
        <dbReference type="PROSITE-ProRule" id="PRU00146"/>
    </source>
</evidence>
<feature type="compositionally biased region" description="Basic and acidic residues" evidence="8">
    <location>
        <begin position="525"/>
        <end position="535"/>
    </location>
</feature>
<evidence type="ECO:0000256" key="1">
    <source>
        <dbReference type="ARBA" id="ARBA00006097"/>
    </source>
</evidence>
<dbReference type="SMART" id="SM00249">
    <property type="entry name" value="PHD"/>
    <property type="match status" value="1"/>
</dbReference>
<evidence type="ECO:0000256" key="8">
    <source>
        <dbReference type="SAM" id="MobiDB-lite"/>
    </source>
</evidence>
<evidence type="ECO:0000256" key="2">
    <source>
        <dbReference type="ARBA" id="ARBA00016995"/>
    </source>
</evidence>
<dbReference type="InterPro" id="IPR011011">
    <property type="entry name" value="Znf_FYVE_PHD"/>
</dbReference>
<feature type="region of interest" description="Disordered" evidence="8">
    <location>
        <begin position="524"/>
        <end position="606"/>
    </location>
</feature>
<dbReference type="InterPro" id="IPR013083">
    <property type="entry name" value="Znf_RING/FYVE/PHD"/>
</dbReference>
<evidence type="ECO:0000259" key="9">
    <source>
        <dbReference type="PROSITE" id="PS50016"/>
    </source>
</evidence>
<dbReference type="Gene3D" id="3.30.40.10">
    <property type="entry name" value="Zinc/RING finger domain, C3HC4 (zinc finger)"/>
    <property type="match status" value="1"/>
</dbReference>
<dbReference type="Proteomes" id="UP001164746">
    <property type="component" value="Chromosome 11"/>
</dbReference>
<gene>
    <name evidence="10" type="ORF">MAR_001372</name>
</gene>
<name>A0ABY7FF83_MYAAR</name>
<feature type="region of interest" description="Disordered" evidence="8">
    <location>
        <begin position="214"/>
        <end position="265"/>
    </location>
</feature>
<evidence type="ECO:0000256" key="3">
    <source>
        <dbReference type="ARBA" id="ARBA00022723"/>
    </source>
</evidence>
<reference evidence="10" key="1">
    <citation type="submission" date="2022-11" db="EMBL/GenBank/DDBJ databases">
        <title>Centuries of genome instability and evolution in soft-shell clam transmissible cancer (bioRxiv).</title>
        <authorList>
            <person name="Hart S.F.M."/>
            <person name="Yonemitsu M.A."/>
            <person name="Giersch R.M."/>
            <person name="Beal B.F."/>
            <person name="Arriagada G."/>
            <person name="Davis B.W."/>
            <person name="Ostrander E.A."/>
            <person name="Goff S.P."/>
            <person name="Metzger M.J."/>
        </authorList>
    </citation>
    <scope>NUCLEOTIDE SEQUENCE</scope>
    <source>
        <strain evidence="10">MELC-2E11</strain>
        <tissue evidence="10">Siphon/mantle</tissue>
    </source>
</reference>
<dbReference type="CDD" id="cd21085">
    <property type="entry name" value="WH_NTD_PHF10"/>
    <property type="match status" value="1"/>
</dbReference>
<evidence type="ECO:0000313" key="11">
    <source>
        <dbReference type="Proteomes" id="UP001164746"/>
    </source>
</evidence>
<dbReference type="CDD" id="cd15528">
    <property type="entry name" value="PHD1_PHF10"/>
    <property type="match status" value="1"/>
</dbReference>
<keyword evidence="3" id="KW-0479">Metal-binding</keyword>
<feature type="compositionally biased region" description="Basic and acidic residues" evidence="8">
    <location>
        <begin position="41"/>
        <end position="74"/>
    </location>
</feature>
<dbReference type="InterPro" id="IPR019787">
    <property type="entry name" value="Znf_PHD-finger"/>
</dbReference>
<keyword evidence="11" id="KW-1185">Reference proteome</keyword>
<dbReference type="InterPro" id="IPR001965">
    <property type="entry name" value="Znf_PHD"/>
</dbReference>
<proteinExistence type="inferred from homology"/>
<keyword evidence="5" id="KW-0862">Zinc</keyword>
<keyword evidence="4 7" id="KW-0863">Zinc-finger</keyword>
<feature type="compositionally biased region" description="Basic and acidic residues" evidence="8">
    <location>
        <begin position="591"/>
        <end position="606"/>
    </location>
</feature>
<protein>
    <recommendedName>
        <fullName evidence="2">PHD finger protein 10</fullName>
    </recommendedName>
</protein>
<evidence type="ECO:0000256" key="5">
    <source>
        <dbReference type="ARBA" id="ARBA00022833"/>
    </source>
</evidence>
<feature type="compositionally biased region" description="Polar residues" evidence="8">
    <location>
        <begin position="570"/>
        <end position="583"/>
    </location>
</feature>
<feature type="compositionally biased region" description="Low complexity" evidence="8">
    <location>
        <begin position="552"/>
        <end position="561"/>
    </location>
</feature>
<evidence type="ECO:0000256" key="6">
    <source>
        <dbReference type="ARBA" id="ARBA00022902"/>
    </source>
</evidence>
<feature type="region of interest" description="Disordered" evidence="8">
    <location>
        <begin position="1"/>
        <end position="91"/>
    </location>
</feature>
<evidence type="ECO:0000313" key="10">
    <source>
        <dbReference type="EMBL" id="WAR19534.1"/>
    </source>
</evidence>
<comment type="similarity">
    <text evidence="1">Belongs to the SAYP family.</text>
</comment>
<accession>A0ABY7FF83</accession>
<feature type="domain" description="PHD-type" evidence="9">
    <location>
        <begin position="461"/>
        <end position="519"/>
    </location>
</feature>
<evidence type="ECO:0000256" key="4">
    <source>
        <dbReference type="ARBA" id="ARBA00022771"/>
    </source>
</evidence>
<dbReference type="PROSITE" id="PS50016">
    <property type="entry name" value="ZF_PHD_2"/>
    <property type="match status" value="1"/>
</dbReference>
<dbReference type="Pfam" id="PF00628">
    <property type="entry name" value="PHD"/>
    <property type="match status" value="1"/>
</dbReference>
<keyword evidence="6" id="KW-0524">Neurogenesis</keyword>
<dbReference type="SUPFAM" id="SSF57903">
    <property type="entry name" value="FYVE/PHD zinc finger"/>
    <property type="match status" value="1"/>
</dbReference>
<sequence>MEGGDSNQLPEVCPDDKKAGIGGEGKVVSKQTTDTVEAMECAERESTSRENSKQDENSKAKDAKEEVAEQEDGKSTQPAAGHGKVVFGLNTQDLEAGESNVSDQSKDNYVSEFHKFLQAENKAHNQDTESEVSGNKQVTCNLGPAIEESSDSNWYKINNDKTNKQNTVTMLPDDSSNMSLPENVSFMGSNMESCASFQENNSNVDECSNLSMPATPKFAGHQPVFDESANMNAPSNSGFARPDTPNSDRDKNGSETTPQKKYRRGTLQIAAEDASEHGHGLTAGDIFEYQWPQQPDADFFMLQEQISIFLDVTSFKRKYPDLFRRVCDKEEKDFLRDHGVVSETQSDLGLTALKADEVHELLGRDYPAKYKEFLKVLQEREKQRLADKMKEFHALKLEKDKMAEYMRKARKSVSDWNRNLLKQRNEERRAFFDMHTFTFQYPKGKFRKLDSSQTEPVIKKETECRICKEEPPSKWKTEEDIIECSECKSKGHPSCLDLTEEMVKVVKTYPWQCMECKTCVQCMDPRGRKPRDPNTPRRPPGRPPKDKTKLLQQTQAAMAAQEVADRSRASFDQNDTSMMSMDSNLGEEDTRDTVKPEDMDTDTQDK</sequence>
<organism evidence="10 11">
    <name type="scientific">Mya arenaria</name>
    <name type="common">Soft-shell clam</name>
    <dbReference type="NCBI Taxonomy" id="6604"/>
    <lineage>
        <taxon>Eukaryota</taxon>
        <taxon>Metazoa</taxon>
        <taxon>Spiralia</taxon>
        <taxon>Lophotrochozoa</taxon>
        <taxon>Mollusca</taxon>
        <taxon>Bivalvia</taxon>
        <taxon>Autobranchia</taxon>
        <taxon>Heteroconchia</taxon>
        <taxon>Euheterodonta</taxon>
        <taxon>Imparidentia</taxon>
        <taxon>Neoheterodontei</taxon>
        <taxon>Myida</taxon>
        <taxon>Myoidea</taxon>
        <taxon>Myidae</taxon>
        <taxon>Mya</taxon>
    </lineage>
</organism>
<dbReference type="InterPro" id="IPR038045">
    <property type="entry name" value="PHF10_PHD_finger_1"/>
</dbReference>
<dbReference type="EMBL" id="CP111022">
    <property type="protein sequence ID" value="WAR19534.1"/>
    <property type="molecule type" value="Genomic_DNA"/>
</dbReference>